<reference evidence="14 15" key="1">
    <citation type="submission" date="2016-05" db="EMBL/GenBank/DDBJ databases">
        <title>Genome Sequence of Pseudomonas citronellolis Strain SJTE-3, an Estrogens and Persistent Organic Pollutants degradation strain.</title>
        <authorList>
            <person name="Liang R."/>
        </authorList>
    </citation>
    <scope>NUCLEOTIDE SEQUENCE [LARGE SCALE GENOMIC DNA]</scope>
    <source>
        <strain evidence="14 15">SJTE-3</strain>
    </source>
</reference>
<evidence type="ECO:0000256" key="6">
    <source>
        <dbReference type="ARBA" id="ARBA00022692"/>
    </source>
</evidence>
<evidence type="ECO:0000256" key="9">
    <source>
        <dbReference type="ARBA" id="ARBA00023136"/>
    </source>
</evidence>
<dbReference type="AlphaFoldDB" id="A0A1A9K5E1"/>
<dbReference type="InterPro" id="IPR043129">
    <property type="entry name" value="ATPase_NBD"/>
</dbReference>
<evidence type="ECO:0000256" key="7">
    <source>
        <dbReference type="ARBA" id="ARBA00022927"/>
    </source>
</evidence>
<name>A0A1A9K5E1_9PSED</name>
<keyword evidence="4" id="KW-1003">Cell membrane</keyword>
<dbReference type="InterPro" id="IPR007812">
    <property type="entry name" value="T2SS_protein-GspL"/>
</dbReference>
<dbReference type="GO" id="GO:0005886">
    <property type="term" value="C:plasma membrane"/>
    <property type="evidence" value="ECO:0007669"/>
    <property type="project" value="UniProtKB-SubCell"/>
</dbReference>
<dbReference type="InterPro" id="IPR025691">
    <property type="entry name" value="GspL_pp_dom"/>
</dbReference>
<evidence type="ECO:0000256" key="11">
    <source>
        <dbReference type="SAM" id="Phobius"/>
    </source>
</evidence>
<protein>
    <recommendedName>
        <fullName evidence="10">Type II secretion system protein L</fullName>
        <shortName evidence="10">T2SS protein L</shortName>
    </recommendedName>
</protein>
<dbReference type="Proteomes" id="UP000077748">
    <property type="component" value="Chromosome"/>
</dbReference>
<evidence type="ECO:0000256" key="8">
    <source>
        <dbReference type="ARBA" id="ARBA00022989"/>
    </source>
</evidence>
<dbReference type="Gene3D" id="3.30.420.380">
    <property type="match status" value="1"/>
</dbReference>
<keyword evidence="8 11" id="KW-1133">Transmembrane helix</keyword>
<feature type="transmembrane region" description="Helical" evidence="11">
    <location>
        <begin position="231"/>
        <end position="252"/>
    </location>
</feature>
<dbReference type="EMBL" id="CP015878">
    <property type="protein sequence ID" value="ANI12772.1"/>
    <property type="molecule type" value="Genomic_DNA"/>
</dbReference>
<dbReference type="CDD" id="cd24017">
    <property type="entry name" value="ASKHA_T2SSL_N"/>
    <property type="match status" value="1"/>
</dbReference>
<dbReference type="GO" id="GO:0015627">
    <property type="term" value="C:type II protein secretion system complex"/>
    <property type="evidence" value="ECO:0007669"/>
    <property type="project" value="InterPro"/>
</dbReference>
<dbReference type="RefSeq" id="WP_064581675.1">
    <property type="nucleotide sequence ID" value="NZ_CP015878.1"/>
</dbReference>
<keyword evidence="3 10" id="KW-0813">Transport</keyword>
<feature type="domain" description="GspL cytoplasmic actin-ATPase-like" evidence="12">
    <location>
        <begin position="46"/>
        <end position="221"/>
    </location>
</feature>
<feature type="domain" description="GspL periplasmic" evidence="13">
    <location>
        <begin position="232"/>
        <end position="378"/>
    </location>
</feature>
<evidence type="ECO:0000313" key="15">
    <source>
        <dbReference type="Proteomes" id="UP000077748"/>
    </source>
</evidence>
<dbReference type="PIRSF" id="PIRSF015761">
    <property type="entry name" value="Protein_L"/>
    <property type="match status" value="1"/>
</dbReference>
<dbReference type="SUPFAM" id="SSF53067">
    <property type="entry name" value="Actin-like ATPase domain"/>
    <property type="match status" value="1"/>
</dbReference>
<evidence type="ECO:0000313" key="14">
    <source>
        <dbReference type="EMBL" id="ANI12772.1"/>
    </source>
</evidence>
<proteinExistence type="inferred from homology"/>
<dbReference type="GO" id="GO:0009276">
    <property type="term" value="C:Gram-negative-bacterium-type cell wall"/>
    <property type="evidence" value="ECO:0007669"/>
    <property type="project" value="InterPro"/>
</dbReference>
<evidence type="ECO:0000256" key="3">
    <source>
        <dbReference type="ARBA" id="ARBA00022448"/>
    </source>
</evidence>
<gene>
    <name evidence="14" type="ORF">A9C11_01725</name>
</gene>
<evidence type="ECO:0000256" key="10">
    <source>
        <dbReference type="PIRNR" id="PIRNR015761"/>
    </source>
</evidence>
<keyword evidence="5" id="KW-0997">Cell inner membrane</keyword>
<evidence type="ECO:0000259" key="12">
    <source>
        <dbReference type="Pfam" id="PF05134"/>
    </source>
</evidence>
<organism evidence="14 15">
    <name type="scientific">Pseudomonas citronellolis</name>
    <dbReference type="NCBI Taxonomy" id="53408"/>
    <lineage>
        <taxon>Bacteria</taxon>
        <taxon>Pseudomonadati</taxon>
        <taxon>Pseudomonadota</taxon>
        <taxon>Gammaproteobacteria</taxon>
        <taxon>Pseudomonadales</taxon>
        <taxon>Pseudomonadaceae</taxon>
        <taxon>Pseudomonas</taxon>
    </lineage>
</organism>
<dbReference type="Pfam" id="PF05134">
    <property type="entry name" value="T2SSL"/>
    <property type="match status" value="1"/>
</dbReference>
<evidence type="ECO:0000256" key="5">
    <source>
        <dbReference type="ARBA" id="ARBA00022519"/>
    </source>
</evidence>
<sequence>MDCLFLPAGCPVELVADTPVYWLPASSQGRSLTLAECVELTRGALQALVVPVEACSAFAVHLPTLKARWLRQALPYAVEELLAEDVEQMHLALGEALEDGRHRVIALRRALLGGWVDQLQALGLNLGAIHVDADMLPRDGLQLLSFGERCLLGGAGEVRLALCPEGWRELASVCEVPRKVYVERSSAVPAGLESMDRVEDGHLLLAAGRGAAVDLAQGEFILRKSTAVSGLWVALLGVAVLAVMLHLGSALAKTWYLQGQSAHYASASRALYHELFPEDRRIVNLKAQFDEHLARRDANARSHFIDLMAQVANAGKAGVTLKQVDYSEMRKELALQVGAMDFAALEVFRQKLSELGLAVQLESASREEQGVIARLVLGV</sequence>
<dbReference type="NCBIfam" id="TIGR01709">
    <property type="entry name" value="typeII_sec_gspL"/>
    <property type="match status" value="1"/>
</dbReference>
<comment type="subcellular location">
    <subcellularLocation>
        <location evidence="1">Cell inner membrane</location>
        <topology evidence="1">Single-pass membrane protein</topology>
    </subcellularLocation>
</comment>
<evidence type="ECO:0000256" key="2">
    <source>
        <dbReference type="ARBA" id="ARBA00005318"/>
    </source>
</evidence>
<evidence type="ECO:0000259" key="13">
    <source>
        <dbReference type="Pfam" id="PF12693"/>
    </source>
</evidence>
<dbReference type="GO" id="GO:0015628">
    <property type="term" value="P:protein secretion by the type II secretion system"/>
    <property type="evidence" value="ECO:0007669"/>
    <property type="project" value="InterPro"/>
</dbReference>
<evidence type="ECO:0000256" key="1">
    <source>
        <dbReference type="ARBA" id="ARBA00004377"/>
    </source>
</evidence>
<accession>A0A1A9K5E1</accession>
<evidence type="ECO:0000256" key="4">
    <source>
        <dbReference type="ARBA" id="ARBA00022475"/>
    </source>
</evidence>
<keyword evidence="9 11" id="KW-0472">Membrane</keyword>
<keyword evidence="6 11" id="KW-0812">Transmembrane</keyword>
<keyword evidence="7 10" id="KW-0653">Protein transport</keyword>
<dbReference type="Pfam" id="PF12693">
    <property type="entry name" value="GspL_C"/>
    <property type="match status" value="1"/>
</dbReference>
<dbReference type="InterPro" id="IPR024230">
    <property type="entry name" value="GspL_cyto_dom"/>
</dbReference>
<comment type="similarity">
    <text evidence="2 10">Belongs to the GSP L family.</text>
</comment>
<dbReference type="Gene3D" id="3.30.1360.100">
    <property type="entry name" value="General secretion pathway protein M, EpsM"/>
    <property type="match status" value="1"/>
</dbReference>
<comment type="function">
    <text evidence="10">Inner membrane component of the type II secretion system required for the energy-dependent secretion of extracellular factors such as proteases and toxins from the periplasm.</text>
</comment>